<sequence length="110" mass="12007">MREPGFVLLVLPRKSRESSSSKSSPPHPAMIDKSQCPSHTRTPWGRPSHRCDYRLRYLLMGVLVVIFAGVMVLGIVYTFTRGGLCTGEASKCPQTTSRGNVAMIRGSAAV</sequence>
<dbReference type="Proteomes" id="UP001287286">
    <property type="component" value="Unassembled WGS sequence"/>
</dbReference>
<keyword evidence="4" id="KW-1185">Reference proteome</keyword>
<feature type="region of interest" description="Disordered" evidence="1">
    <location>
        <begin position="12"/>
        <end position="47"/>
    </location>
</feature>
<evidence type="ECO:0000256" key="1">
    <source>
        <dbReference type="SAM" id="MobiDB-lite"/>
    </source>
</evidence>
<keyword evidence="2" id="KW-0812">Transmembrane</keyword>
<proteinExistence type="predicted"/>
<evidence type="ECO:0000313" key="4">
    <source>
        <dbReference type="Proteomes" id="UP001287286"/>
    </source>
</evidence>
<keyword evidence="2" id="KW-1133">Transmembrane helix</keyword>
<evidence type="ECO:0000256" key="2">
    <source>
        <dbReference type="SAM" id="Phobius"/>
    </source>
</evidence>
<gene>
    <name evidence="3" type="ORF">Purlil1_11780</name>
</gene>
<evidence type="ECO:0000313" key="3">
    <source>
        <dbReference type="EMBL" id="KAK4081023.1"/>
    </source>
</evidence>
<comment type="caution">
    <text evidence="3">The sequence shown here is derived from an EMBL/GenBank/DDBJ whole genome shotgun (WGS) entry which is preliminary data.</text>
</comment>
<organism evidence="3 4">
    <name type="scientific">Purpureocillium lilacinum</name>
    <name type="common">Paecilomyces lilacinus</name>
    <dbReference type="NCBI Taxonomy" id="33203"/>
    <lineage>
        <taxon>Eukaryota</taxon>
        <taxon>Fungi</taxon>
        <taxon>Dikarya</taxon>
        <taxon>Ascomycota</taxon>
        <taxon>Pezizomycotina</taxon>
        <taxon>Sordariomycetes</taxon>
        <taxon>Hypocreomycetidae</taxon>
        <taxon>Hypocreales</taxon>
        <taxon>Ophiocordycipitaceae</taxon>
        <taxon>Purpureocillium</taxon>
    </lineage>
</organism>
<dbReference type="EMBL" id="JAWRVI010000077">
    <property type="protein sequence ID" value="KAK4081023.1"/>
    <property type="molecule type" value="Genomic_DNA"/>
</dbReference>
<name>A0ABR0BIN3_PURLI</name>
<protein>
    <submittedName>
        <fullName evidence="3">Uncharacterized protein</fullName>
    </submittedName>
</protein>
<keyword evidence="2" id="KW-0472">Membrane</keyword>
<accession>A0ABR0BIN3</accession>
<reference evidence="3 4" key="1">
    <citation type="journal article" date="2024" name="Microbiol. Resour. Announc.">
        <title>Genome annotations for the ascomycete fungi Trichoderma harzianum, Trichoderma aggressivum, and Purpureocillium lilacinum.</title>
        <authorList>
            <person name="Beijen E.P.W."/>
            <person name="Ohm R.A."/>
        </authorList>
    </citation>
    <scope>NUCLEOTIDE SEQUENCE [LARGE SCALE GENOMIC DNA]</scope>
    <source>
        <strain evidence="3 4">CBS 150709</strain>
    </source>
</reference>
<feature type="transmembrane region" description="Helical" evidence="2">
    <location>
        <begin position="57"/>
        <end position="79"/>
    </location>
</feature>